<organism evidence="2 3">
    <name type="scientific">Armillaria tabescens</name>
    <name type="common">Ringless honey mushroom</name>
    <name type="synonym">Agaricus tabescens</name>
    <dbReference type="NCBI Taxonomy" id="1929756"/>
    <lineage>
        <taxon>Eukaryota</taxon>
        <taxon>Fungi</taxon>
        <taxon>Dikarya</taxon>
        <taxon>Basidiomycota</taxon>
        <taxon>Agaricomycotina</taxon>
        <taxon>Agaricomycetes</taxon>
        <taxon>Agaricomycetidae</taxon>
        <taxon>Agaricales</taxon>
        <taxon>Marasmiineae</taxon>
        <taxon>Physalacriaceae</taxon>
        <taxon>Desarmillaria</taxon>
    </lineage>
</organism>
<protein>
    <submittedName>
        <fullName evidence="2">Uncharacterized protein</fullName>
    </submittedName>
</protein>
<feature type="transmembrane region" description="Helical" evidence="1">
    <location>
        <begin position="107"/>
        <end position="137"/>
    </location>
</feature>
<dbReference type="AlphaFoldDB" id="A0AA39JLH6"/>
<dbReference type="Proteomes" id="UP001175211">
    <property type="component" value="Unassembled WGS sequence"/>
</dbReference>
<dbReference type="EMBL" id="JAUEPS010000056">
    <property type="protein sequence ID" value="KAK0443936.1"/>
    <property type="molecule type" value="Genomic_DNA"/>
</dbReference>
<keyword evidence="1" id="KW-1133">Transmembrane helix</keyword>
<keyword evidence="1" id="KW-0812">Transmembrane</keyword>
<feature type="transmembrane region" description="Helical" evidence="1">
    <location>
        <begin position="20"/>
        <end position="41"/>
    </location>
</feature>
<keyword evidence="1" id="KW-0472">Membrane</keyword>
<dbReference type="RefSeq" id="XP_060324903.1">
    <property type="nucleotide sequence ID" value="XM_060478246.1"/>
</dbReference>
<reference evidence="2" key="1">
    <citation type="submission" date="2023-06" db="EMBL/GenBank/DDBJ databases">
        <authorList>
            <consortium name="Lawrence Berkeley National Laboratory"/>
            <person name="Ahrendt S."/>
            <person name="Sahu N."/>
            <person name="Indic B."/>
            <person name="Wong-Bajracharya J."/>
            <person name="Merenyi Z."/>
            <person name="Ke H.-M."/>
            <person name="Monk M."/>
            <person name="Kocsube S."/>
            <person name="Drula E."/>
            <person name="Lipzen A."/>
            <person name="Balint B."/>
            <person name="Henrissat B."/>
            <person name="Andreopoulos B."/>
            <person name="Martin F.M."/>
            <person name="Harder C.B."/>
            <person name="Rigling D."/>
            <person name="Ford K.L."/>
            <person name="Foster G.D."/>
            <person name="Pangilinan J."/>
            <person name="Papanicolaou A."/>
            <person name="Barry K."/>
            <person name="LaButti K."/>
            <person name="Viragh M."/>
            <person name="Koriabine M."/>
            <person name="Yan M."/>
            <person name="Riley R."/>
            <person name="Champramary S."/>
            <person name="Plett K.L."/>
            <person name="Tsai I.J."/>
            <person name="Slot J."/>
            <person name="Sipos G."/>
            <person name="Plett J."/>
            <person name="Nagy L.G."/>
            <person name="Grigoriev I.V."/>
        </authorList>
    </citation>
    <scope>NUCLEOTIDE SEQUENCE</scope>
    <source>
        <strain evidence="2">CCBAS 213</strain>
    </source>
</reference>
<dbReference type="GeneID" id="85361794"/>
<accession>A0AA39JLH6</accession>
<evidence type="ECO:0000256" key="1">
    <source>
        <dbReference type="SAM" id="Phobius"/>
    </source>
</evidence>
<gene>
    <name evidence="2" type="ORF">EV420DRAFT_1649044</name>
</gene>
<evidence type="ECO:0000313" key="3">
    <source>
        <dbReference type="Proteomes" id="UP001175211"/>
    </source>
</evidence>
<sequence>MRRAYQLWDYKPTVRRILPFVFVACITGAFVLSVMMVLTLLKTQIKLPPELIVCAVTGVPKTVPSTIGILLSFNVLVILISFYNALENPRRYESEVFDSLRRDGSRVYLLLSLLWMLLLITSLVAEIVVFFPMLILISSLKANLTSRMHLRVESLSLSDTLRPVAIYTGQEGYSHLGYI</sequence>
<name>A0AA39JLH6_ARMTA</name>
<comment type="caution">
    <text evidence="2">The sequence shown here is derived from an EMBL/GenBank/DDBJ whole genome shotgun (WGS) entry which is preliminary data.</text>
</comment>
<evidence type="ECO:0000313" key="2">
    <source>
        <dbReference type="EMBL" id="KAK0443936.1"/>
    </source>
</evidence>
<feature type="transmembrane region" description="Helical" evidence="1">
    <location>
        <begin position="67"/>
        <end position="86"/>
    </location>
</feature>
<keyword evidence="3" id="KW-1185">Reference proteome</keyword>
<proteinExistence type="predicted"/>